<dbReference type="OrthoDB" id="1079329at2759"/>
<name>A0A9W3C780_RAPSA</name>
<gene>
    <name evidence="2" type="primary">LOC130498110</name>
</gene>
<evidence type="ECO:0000313" key="1">
    <source>
        <dbReference type="Proteomes" id="UP000504610"/>
    </source>
</evidence>
<organism evidence="1 2">
    <name type="scientific">Raphanus sativus</name>
    <name type="common">Radish</name>
    <name type="synonym">Raphanus raphanistrum var. sativus</name>
    <dbReference type="NCBI Taxonomy" id="3726"/>
    <lineage>
        <taxon>Eukaryota</taxon>
        <taxon>Viridiplantae</taxon>
        <taxon>Streptophyta</taxon>
        <taxon>Embryophyta</taxon>
        <taxon>Tracheophyta</taxon>
        <taxon>Spermatophyta</taxon>
        <taxon>Magnoliopsida</taxon>
        <taxon>eudicotyledons</taxon>
        <taxon>Gunneridae</taxon>
        <taxon>Pentapetalae</taxon>
        <taxon>rosids</taxon>
        <taxon>malvids</taxon>
        <taxon>Brassicales</taxon>
        <taxon>Brassicaceae</taxon>
        <taxon>Brassiceae</taxon>
        <taxon>Raphanus</taxon>
    </lineage>
</organism>
<evidence type="ECO:0000313" key="2">
    <source>
        <dbReference type="RefSeq" id="XP_056847449.1"/>
    </source>
</evidence>
<dbReference type="Proteomes" id="UP000504610">
    <property type="component" value="Chromosome 7"/>
</dbReference>
<accession>A0A9W3C780</accession>
<dbReference type="AlphaFoldDB" id="A0A9W3C780"/>
<protein>
    <submittedName>
        <fullName evidence="2">Uncharacterized protein LOC130498110</fullName>
    </submittedName>
</protein>
<proteinExistence type="predicted"/>
<keyword evidence="1" id="KW-1185">Reference proteome</keyword>
<dbReference type="KEGG" id="rsz:130498110"/>
<reference evidence="2" key="2">
    <citation type="submission" date="2025-08" db="UniProtKB">
        <authorList>
            <consortium name="RefSeq"/>
        </authorList>
    </citation>
    <scope>IDENTIFICATION</scope>
    <source>
        <tissue evidence="2">Leaf</tissue>
    </source>
</reference>
<dbReference type="GeneID" id="130498110"/>
<dbReference type="RefSeq" id="XP_056847449.1">
    <property type="nucleotide sequence ID" value="XM_056991469.1"/>
</dbReference>
<reference evidence="1" key="1">
    <citation type="journal article" date="2019" name="Database">
        <title>The radish genome database (RadishGD): an integrated information resource for radish genomics.</title>
        <authorList>
            <person name="Yu H.J."/>
            <person name="Baek S."/>
            <person name="Lee Y.J."/>
            <person name="Cho A."/>
            <person name="Mun J.H."/>
        </authorList>
    </citation>
    <scope>NUCLEOTIDE SEQUENCE [LARGE SCALE GENOMIC DNA]</scope>
    <source>
        <strain evidence="1">cv. WK10039</strain>
    </source>
</reference>
<sequence length="106" mass="12310">MDAYDSSKIYKERTKAFHDKNILRREFKAGDQALLYNSKLKLFPGKLKSRWTGPYKIKKVRPYGAVVLWDKKGMEFVVIGQRIKQYMARIPKEDGTLTPLSDPSIT</sequence>